<evidence type="ECO:0000313" key="3">
    <source>
        <dbReference type="EMBL" id="SJN20332.1"/>
    </source>
</evidence>
<protein>
    <submittedName>
        <fullName evidence="3">Multicopper oxidase</fullName>
    </submittedName>
</protein>
<dbReference type="EMBL" id="FUKO01000010">
    <property type="protein sequence ID" value="SJN20332.1"/>
    <property type="molecule type" value="Genomic_DNA"/>
</dbReference>
<feature type="domain" description="EfeO-type cupredoxin-like" evidence="2">
    <location>
        <begin position="21"/>
        <end position="97"/>
    </location>
</feature>
<dbReference type="Proteomes" id="UP000196320">
    <property type="component" value="Unassembled WGS sequence"/>
</dbReference>
<dbReference type="SUPFAM" id="SSF49503">
    <property type="entry name" value="Cupredoxins"/>
    <property type="match status" value="1"/>
</dbReference>
<keyword evidence="4" id="KW-1185">Reference proteome</keyword>
<accession>A0A1R4IKB9</accession>
<dbReference type="InterPro" id="IPR008972">
    <property type="entry name" value="Cupredoxin"/>
</dbReference>
<dbReference type="Gene3D" id="2.60.40.420">
    <property type="entry name" value="Cupredoxins - blue copper proteins"/>
    <property type="match status" value="1"/>
</dbReference>
<organism evidence="3 4">
    <name type="scientific">Microbacterium esteraromaticum</name>
    <dbReference type="NCBI Taxonomy" id="57043"/>
    <lineage>
        <taxon>Bacteria</taxon>
        <taxon>Bacillati</taxon>
        <taxon>Actinomycetota</taxon>
        <taxon>Actinomycetes</taxon>
        <taxon>Micrococcales</taxon>
        <taxon>Microbacteriaceae</taxon>
        <taxon>Microbacterium</taxon>
    </lineage>
</organism>
<reference evidence="3 4" key="1">
    <citation type="submission" date="2017-02" db="EMBL/GenBank/DDBJ databases">
        <authorList>
            <person name="Peterson S.W."/>
        </authorList>
    </citation>
    <scope>NUCLEOTIDE SEQUENCE [LARGE SCALE GENOMIC DNA]</scope>
    <source>
        <strain evidence="3 4">B Mb 05.01</strain>
    </source>
</reference>
<name>A0A1R4IKB9_9MICO</name>
<evidence type="ECO:0000259" key="2">
    <source>
        <dbReference type="Pfam" id="PF13473"/>
    </source>
</evidence>
<gene>
    <name evidence="3" type="ORF">FM104_02650</name>
</gene>
<evidence type="ECO:0000256" key="1">
    <source>
        <dbReference type="SAM" id="SignalP"/>
    </source>
</evidence>
<dbReference type="RefSeq" id="WP_218778542.1">
    <property type="nucleotide sequence ID" value="NZ_FUKO01000010.1"/>
</dbReference>
<proteinExistence type="predicted"/>
<dbReference type="PROSITE" id="PS51257">
    <property type="entry name" value="PROKAR_LIPOPROTEIN"/>
    <property type="match status" value="1"/>
</dbReference>
<feature type="signal peptide" evidence="1">
    <location>
        <begin position="1"/>
        <end position="28"/>
    </location>
</feature>
<dbReference type="CDD" id="cd00920">
    <property type="entry name" value="Cupredoxin"/>
    <property type="match status" value="1"/>
</dbReference>
<dbReference type="AlphaFoldDB" id="A0A1R4IKB9"/>
<feature type="chain" id="PRO_5010345396" evidence="1">
    <location>
        <begin position="29"/>
        <end position="126"/>
    </location>
</feature>
<sequence>MSHLRRPAMTFAALVGATLLLLTGCASGPEVDPTGDTTEVTVTVNGMRFVPDVIEVPKGNDLVVTFENTGTEVHDLVFENGAGGEHMAPGESEVIDVGVIGSDLDGWCSVSNHREMGMELTVQVTE</sequence>
<dbReference type="Pfam" id="PF13473">
    <property type="entry name" value="Cupredoxin_1"/>
    <property type="match status" value="1"/>
</dbReference>
<dbReference type="InterPro" id="IPR028096">
    <property type="entry name" value="EfeO_Cupredoxin"/>
</dbReference>
<evidence type="ECO:0000313" key="4">
    <source>
        <dbReference type="Proteomes" id="UP000196320"/>
    </source>
</evidence>
<keyword evidence="1" id="KW-0732">Signal</keyword>